<protein>
    <submittedName>
        <fullName evidence="1">Uncharacterized protein</fullName>
    </submittedName>
</protein>
<evidence type="ECO:0000313" key="1">
    <source>
        <dbReference type="EMBL" id="UBF22684.1"/>
    </source>
</evidence>
<gene>
    <name evidence="1" type="ORF">HRTV-25_gp103</name>
</gene>
<name>A0AAE8XZX9_9CAUD</name>
<organism evidence="1 2">
    <name type="scientific">Halorubrum tailed virus 25</name>
    <dbReference type="NCBI Taxonomy" id="2878006"/>
    <lineage>
        <taxon>Viruses</taxon>
        <taxon>Duplodnaviria</taxon>
        <taxon>Heunggongvirae</taxon>
        <taxon>Uroviricota</taxon>
        <taxon>Caudoviricetes</taxon>
        <taxon>Thumleimavirales</taxon>
        <taxon>Hafunaviridae</taxon>
        <taxon>Laminvirus</taxon>
        <taxon>Laminvirus thailandense</taxon>
        <taxon>Laminvirus HRTV25</taxon>
    </lineage>
</organism>
<evidence type="ECO:0000313" key="2">
    <source>
        <dbReference type="Proteomes" id="UP000827232"/>
    </source>
</evidence>
<sequence>MNHTDNLDALRKDALESVGQIQTEIETILAESDGDSEHLDRMYFELDEIQAALIDSRTVEAARELESE</sequence>
<accession>A0AAE8XZX9</accession>
<dbReference type="Proteomes" id="UP000827232">
    <property type="component" value="Segment"/>
</dbReference>
<reference evidence="1" key="1">
    <citation type="submission" date="2021-05" db="EMBL/GenBank/DDBJ databases">
        <title>Diversity, taxonomy and evolution of archaeal viruses of the class Caudoviricetes.</title>
        <authorList>
            <person name="Liu Y."/>
            <person name="Demina T.A."/>
            <person name="Roux S."/>
            <person name="Aiewsakun P."/>
            <person name="Kazlauskas D."/>
            <person name="Simmonds P."/>
            <person name="Prangishvili D."/>
            <person name="Oksanen H.M."/>
            <person name="Krupovic M."/>
        </authorList>
    </citation>
    <scope>NUCLEOTIDE SEQUENCE</scope>
    <source>
        <strain evidence="1">HRTV-25/14</strain>
    </source>
</reference>
<keyword evidence="2" id="KW-1185">Reference proteome</keyword>
<dbReference type="EMBL" id="MZ334521">
    <property type="protein sequence ID" value="UBF22684.1"/>
    <property type="molecule type" value="Genomic_DNA"/>
</dbReference>
<proteinExistence type="predicted"/>